<name>A0ABV6V5J1_9ACTN</name>
<comment type="caution">
    <text evidence="1">The sequence shown here is derived from an EMBL/GenBank/DDBJ whole genome shotgun (WGS) entry which is preliminary data.</text>
</comment>
<reference evidence="1 2" key="1">
    <citation type="submission" date="2024-09" db="EMBL/GenBank/DDBJ databases">
        <authorList>
            <person name="Lee S.D."/>
        </authorList>
    </citation>
    <scope>NUCLEOTIDE SEQUENCE [LARGE SCALE GENOMIC DNA]</scope>
    <source>
        <strain evidence="1 2">N1-1</strain>
    </source>
</reference>
<evidence type="ECO:0000313" key="1">
    <source>
        <dbReference type="EMBL" id="MFC1408989.1"/>
    </source>
</evidence>
<accession>A0ABV6V5J1</accession>
<sequence>MSDQGYSGTPLAKKLRIKPGHRVALLHPPQDWTVAAIPGLPDGVEPGTGVADADVTVAFFRTAAELRAEAAGLAAALPSAGCLWIAWPRRAAGHRSDLTDTLLRELLLPTGVVDVKVAALGEDWSGLAFVHRLANR</sequence>
<organism evidence="1 2">
    <name type="scientific">Streptacidiphilus alkalitolerans</name>
    <dbReference type="NCBI Taxonomy" id="3342712"/>
    <lineage>
        <taxon>Bacteria</taxon>
        <taxon>Bacillati</taxon>
        <taxon>Actinomycetota</taxon>
        <taxon>Actinomycetes</taxon>
        <taxon>Kitasatosporales</taxon>
        <taxon>Streptomycetaceae</taxon>
        <taxon>Streptacidiphilus</taxon>
    </lineage>
</organism>
<protein>
    <submittedName>
        <fullName evidence="1">DUF3052 domain-containing protein</fullName>
    </submittedName>
</protein>
<keyword evidence="2" id="KW-1185">Reference proteome</keyword>
<dbReference type="Proteomes" id="UP001592582">
    <property type="component" value="Unassembled WGS sequence"/>
</dbReference>
<dbReference type="EMBL" id="JBHEZX010000003">
    <property type="protein sequence ID" value="MFC1408989.1"/>
    <property type="molecule type" value="Genomic_DNA"/>
</dbReference>
<evidence type="ECO:0000313" key="2">
    <source>
        <dbReference type="Proteomes" id="UP001592582"/>
    </source>
</evidence>
<proteinExistence type="predicted"/>
<gene>
    <name evidence="1" type="ORF">ACEZDG_06810</name>
</gene>